<evidence type="ECO:0000256" key="5">
    <source>
        <dbReference type="ARBA" id="ARBA00022516"/>
    </source>
</evidence>
<feature type="region of interest" description="Disordered" evidence="13">
    <location>
        <begin position="293"/>
        <end position="316"/>
    </location>
</feature>
<evidence type="ECO:0000256" key="10">
    <source>
        <dbReference type="ARBA" id="ARBA00023098"/>
    </source>
</evidence>
<evidence type="ECO:0000256" key="6">
    <source>
        <dbReference type="ARBA" id="ARBA00022556"/>
    </source>
</evidence>
<evidence type="ECO:0000256" key="12">
    <source>
        <dbReference type="HAMAP-Rule" id="MF_00388"/>
    </source>
</evidence>
<keyword evidence="15" id="KW-1185">Reference proteome</keyword>
<sequence>MNQTTIKKNIDCSGVGLHGGKMVHLTMRPAPEDTGIVFDIHTAQGVRRVAPNPQSVVATGLATTLGVSGSGHDASVATVEHLLAAIRGLEIDNMIIEVQGGEVPIMDGSAASFVMLLRNAGIRTQSRARRVLRIAKPISHESDGKSIRALPYDGFRVDYTIDFAHPLIGVQHMSLEVTPRTFAEVAKARTFGFLREVEYMHSKGLALGGSLDNAVVLDDYAVLNDDGLRFPDEFVRHKILDFIGDMAMLGTPLQGHFIVHCSGHALNNAFLRVLTENADIYLQEVTLDEPAAERAARRPAVAPAHAPAHVGHPATA</sequence>
<proteinExistence type="inferred from homology"/>
<dbReference type="Pfam" id="PF03331">
    <property type="entry name" value="LpxC"/>
    <property type="match status" value="1"/>
</dbReference>
<dbReference type="HAMAP" id="MF_00388">
    <property type="entry name" value="LpxC"/>
    <property type="match status" value="1"/>
</dbReference>
<comment type="function">
    <text evidence="2 12">Catalyzes the hydrolysis of UDP-3-O-myristoyl-N-acetylglucosamine to form UDP-3-O-myristoylglucosamine and acetate, the committed step in lipid A biosynthesis.</text>
</comment>
<keyword evidence="8 12" id="KW-0378">Hydrolase</keyword>
<comment type="pathway">
    <text evidence="3 12">Glycolipid biosynthesis; lipid IV(A) biosynthesis; lipid IV(A) from (3R)-3-hydroxytetradecanoyl-[acyl-carrier-protein] and UDP-N-acetyl-alpha-D-glucosamine: step 2/6.</text>
</comment>
<dbReference type="RefSeq" id="WP_196608970.1">
    <property type="nucleotide sequence ID" value="NZ_VRYY01000187.1"/>
</dbReference>
<evidence type="ECO:0000313" key="14">
    <source>
        <dbReference type="EMBL" id="MBG3876912.1"/>
    </source>
</evidence>
<dbReference type="EMBL" id="VRYY01000187">
    <property type="protein sequence ID" value="MBG3876912.1"/>
    <property type="molecule type" value="Genomic_DNA"/>
</dbReference>
<dbReference type="EC" id="3.5.1.108" evidence="4 12"/>
<evidence type="ECO:0000256" key="11">
    <source>
        <dbReference type="ARBA" id="ARBA00024535"/>
    </source>
</evidence>
<comment type="similarity">
    <text evidence="12">Belongs to the LpxC family.</text>
</comment>
<evidence type="ECO:0000256" key="9">
    <source>
        <dbReference type="ARBA" id="ARBA00022833"/>
    </source>
</evidence>
<keyword evidence="6 12" id="KW-0441">Lipid A biosynthesis</keyword>
<feature type="binding site" evidence="12">
    <location>
        <position position="241"/>
    </location>
    <ligand>
        <name>Zn(2+)</name>
        <dbReference type="ChEBI" id="CHEBI:29105"/>
    </ligand>
</feature>
<evidence type="ECO:0000256" key="13">
    <source>
        <dbReference type="SAM" id="MobiDB-lite"/>
    </source>
</evidence>
<evidence type="ECO:0000256" key="1">
    <source>
        <dbReference type="ARBA" id="ARBA00001947"/>
    </source>
</evidence>
<dbReference type="NCBIfam" id="TIGR00325">
    <property type="entry name" value="lpxC"/>
    <property type="match status" value="1"/>
</dbReference>
<dbReference type="PANTHER" id="PTHR33694">
    <property type="entry name" value="UDP-3-O-ACYL-N-ACETYLGLUCOSAMINE DEACETYLASE 1, MITOCHONDRIAL-RELATED"/>
    <property type="match status" value="1"/>
</dbReference>
<feature type="binding site" evidence="12">
    <location>
        <position position="237"/>
    </location>
    <ligand>
        <name>Zn(2+)</name>
        <dbReference type="ChEBI" id="CHEBI:29105"/>
    </ligand>
</feature>
<keyword evidence="9 12" id="KW-0862">Zinc</keyword>
<dbReference type="InterPro" id="IPR004463">
    <property type="entry name" value="UDP-acyl_GlcNac_deAcase"/>
</dbReference>
<evidence type="ECO:0000256" key="4">
    <source>
        <dbReference type="ARBA" id="ARBA00012745"/>
    </source>
</evidence>
<dbReference type="InterPro" id="IPR011334">
    <property type="entry name" value="UDP-acyl_GlcNac_deAcase_C"/>
</dbReference>
<dbReference type="Gene3D" id="3.30.1700.10">
    <property type="entry name" value="lpxc deacetylase, domain 2"/>
    <property type="match status" value="1"/>
</dbReference>
<comment type="catalytic activity">
    <reaction evidence="11 12">
        <text>a UDP-3-O-[(3R)-3-hydroxyacyl]-N-acetyl-alpha-D-glucosamine + H2O = a UDP-3-O-[(3R)-3-hydroxyacyl]-alpha-D-glucosamine + acetate</text>
        <dbReference type="Rhea" id="RHEA:67816"/>
        <dbReference type="ChEBI" id="CHEBI:15377"/>
        <dbReference type="ChEBI" id="CHEBI:30089"/>
        <dbReference type="ChEBI" id="CHEBI:137740"/>
        <dbReference type="ChEBI" id="CHEBI:173225"/>
        <dbReference type="EC" id="3.5.1.108"/>
    </reaction>
</comment>
<dbReference type="Proteomes" id="UP001194469">
    <property type="component" value="Unassembled WGS sequence"/>
</dbReference>
<evidence type="ECO:0000256" key="2">
    <source>
        <dbReference type="ARBA" id="ARBA00002923"/>
    </source>
</evidence>
<keyword evidence="7 12" id="KW-0479">Metal-binding</keyword>
<evidence type="ECO:0000256" key="3">
    <source>
        <dbReference type="ARBA" id="ARBA00005002"/>
    </source>
</evidence>
<keyword evidence="5 12" id="KW-0444">Lipid biosynthesis</keyword>
<keyword evidence="10 12" id="KW-0443">Lipid metabolism</keyword>
<evidence type="ECO:0000256" key="8">
    <source>
        <dbReference type="ARBA" id="ARBA00022801"/>
    </source>
</evidence>
<protein>
    <recommendedName>
        <fullName evidence="4 12">UDP-3-O-acyl-N-acetylglucosamine deacetylase</fullName>
        <shortName evidence="12">UDP-3-O-acyl-GlcNAc deacetylase</shortName>
        <ecNumber evidence="4 12">3.5.1.108</ecNumber>
    </recommendedName>
    <alternativeName>
        <fullName evidence="12">UDP-3-O-[R-3-hydroxymyristoyl]-N-acetylglucosamine deacetylase</fullName>
    </alternativeName>
</protein>
<feature type="active site" description="Proton donor" evidence="12">
    <location>
        <position position="264"/>
    </location>
</feature>
<gene>
    <name evidence="12" type="primary">lpxC</name>
    <name evidence="14" type="ORF">FVW20_07765</name>
</gene>
<comment type="cofactor">
    <cofactor evidence="1 12">
        <name>Zn(2+)</name>
        <dbReference type="ChEBI" id="CHEBI:29105"/>
    </cofactor>
</comment>
<dbReference type="GO" id="GO:0103117">
    <property type="term" value="F:UDP-3-O-acyl-N-acetylglucosamine deacetylase activity"/>
    <property type="evidence" value="ECO:0007669"/>
    <property type="project" value="UniProtKB-EC"/>
</dbReference>
<feature type="binding site" evidence="12">
    <location>
        <position position="81"/>
    </location>
    <ligand>
        <name>Zn(2+)</name>
        <dbReference type="ChEBI" id="CHEBI:29105"/>
    </ligand>
</feature>
<evidence type="ECO:0000313" key="15">
    <source>
        <dbReference type="Proteomes" id="UP001194469"/>
    </source>
</evidence>
<accession>A0ABS0J431</accession>
<dbReference type="PANTHER" id="PTHR33694:SF1">
    <property type="entry name" value="UDP-3-O-ACYL-N-ACETYLGLUCOSAMINE DEACETYLASE 1, MITOCHONDRIAL-RELATED"/>
    <property type="match status" value="1"/>
</dbReference>
<dbReference type="InterPro" id="IPR020568">
    <property type="entry name" value="Ribosomal_Su5_D2-typ_SF"/>
</dbReference>
<evidence type="ECO:0000256" key="7">
    <source>
        <dbReference type="ARBA" id="ARBA00022723"/>
    </source>
</evidence>
<name>A0ABS0J431_9BACT</name>
<feature type="compositionally biased region" description="Low complexity" evidence="13">
    <location>
        <begin position="298"/>
        <end position="316"/>
    </location>
</feature>
<dbReference type="InterPro" id="IPR015870">
    <property type="entry name" value="UDP-acyl_N-AcGlcN_deAcase_N"/>
</dbReference>
<comment type="caution">
    <text evidence="14">The sequence shown here is derived from an EMBL/GenBank/DDBJ whole genome shotgun (WGS) entry which is preliminary data.</text>
</comment>
<organism evidence="14 15">
    <name type="scientific">Nitratidesulfovibrio oxamicus</name>
    <dbReference type="NCBI Taxonomy" id="32016"/>
    <lineage>
        <taxon>Bacteria</taxon>
        <taxon>Pseudomonadati</taxon>
        <taxon>Thermodesulfobacteriota</taxon>
        <taxon>Desulfovibrionia</taxon>
        <taxon>Desulfovibrionales</taxon>
        <taxon>Desulfovibrionaceae</taxon>
        <taxon>Nitratidesulfovibrio</taxon>
    </lineage>
</organism>
<dbReference type="SUPFAM" id="SSF54211">
    <property type="entry name" value="Ribosomal protein S5 domain 2-like"/>
    <property type="match status" value="2"/>
</dbReference>
<dbReference type="Gene3D" id="3.30.230.20">
    <property type="entry name" value="lpxc deacetylase, domain 1"/>
    <property type="match status" value="1"/>
</dbReference>
<reference evidence="14 15" key="1">
    <citation type="submission" date="2019-08" db="EMBL/GenBank/DDBJ databases">
        <authorList>
            <person name="Luo N."/>
        </authorList>
    </citation>
    <scope>NUCLEOTIDE SEQUENCE [LARGE SCALE GENOMIC DNA]</scope>
    <source>
        <strain evidence="14 15">NCIMB 9442</strain>
    </source>
</reference>